<accession>A0ABR7NHE7</accession>
<protein>
    <submittedName>
        <fullName evidence="3">Phage major capsid protein</fullName>
    </submittedName>
</protein>
<comment type="subcellular location">
    <subcellularLocation>
        <location evidence="1">Virion</location>
    </subcellularLocation>
</comment>
<keyword evidence="4" id="KW-1185">Reference proteome</keyword>
<evidence type="ECO:0000259" key="2">
    <source>
        <dbReference type="Pfam" id="PF05065"/>
    </source>
</evidence>
<reference evidence="3 4" key="1">
    <citation type="submission" date="2020-08" db="EMBL/GenBank/DDBJ databases">
        <title>Genome public.</title>
        <authorList>
            <person name="Liu C."/>
            <person name="Sun Q."/>
        </authorList>
    </citation>
    <scope>NUCLEOTIDE SEQUENCE [LARGE SCALE GENOMIC DNA]</scope>
    <source>
        <strain evidence="3 4">BX1</strain>
    </source>
</reference>
<dbReference type="Proteomes" id="UP000658131">
    <property type="component" value="Unassembled WGS sequence"/>
</dbReference>
<dbReference type="InterPro" id="IPR054612">
    <property type="entry name" value="Phage_capsid-like_C"/>
</dbReference>
<dbReference type="SUPFAM" id="SSF56563">
    <property type="entry name" value="Major capsid protein gp5"/>
    <property type="match status" value="1"/>
</dbReference>
<comment type="caution">
    <text evidence="3">The sequence shown here is derived from an EMBL/GenBank/DDBJ whole genome shotgun (WGS) entry which is preliminary data.</text>
</comment>
<evidence type="ECO:0000256" key="1">
    <source>
        <dbReference type="ARBA" id="ARBA00004328"/>
    </source>
</evidence>
<proteinExistence type="predicted"/>
<dbReference type="Gene3D" id="3.30.2400.10">
    <property type="entry name" value="Major capsid protein gp5"/>
    <property type="match status" value="1"/>
</dbReference>
<dbReference type="EMBL" id="JACRTB010000007">
    <property type="protein sequence ID" value="MBC8575827.1"/>
    <property type="molecule type" value="Genomic_DNA"/>
</dbReference>
<dbReference type="InterPro" id="IPR024455">
    <property type="entry name" value="Phage_capsid"/>
</dbReference>
<dbReference type="RefSeq" id="WP_262399397.1">
    <property type="nucleotide sequence ID" value="NZ_JACRTB010000007.1"/>
</dbReference>
<name>A0ABR7NHE7_9FIRM</name>
<dbReference type="NCBIfam" id="TIGR01554">
    <property type="entry name" value="major_cap_HK97"/>
    <property type="match status" value="1"/>
</dbReference>
<organism evidence="3 4">
    <name type="scientific">Yanshouia hominis</name>
    <dbReference type="NCBI Taxonomy" id="2763673"/>
    <lineage>
        <taxon>Bacteria</taxon>
        <taxon>Bacillati</taxon>
        <taxon>Bacillota</taxon>
        <taxon>Clostridia</taxon>
        <taxon>Eubacteriales</taxon>
        <taxon>Oscillospiraceae</taxon>
        <taxon>Yanshouia</taxon>
    </lineage>
</organism>
<evidence type="ECO:0000313" key="4">
    <source>
        <dbReference type="Proteomes" id="UP000658131"/>
    </source>
</evidence>
<dbReference type="Pfam" id="PF05065">
    <property type="entry name" value="Phage_capsid"/>
    <property type="match status" value="1"/>
</dbReference>
<dbReference type="Gene3D" id="3.30.2320.10">
    <property type="entry name" value="hypothetical protein PF0899 domain"/>
    <property type="match status" value="1"/>
</dbReference>
<evidence type="ECO:0000313" key="3">
    <source>
        <dbReference type="EMBL" id="MBC8575827.1"/>
    </source>
</evidence>
<gene>
    <name evidence="3" type="ORF">H8717_05295</name>
</gene>
<feature type="domain" description="Phage capsid-like C-terminal" evidence="2">
    <location>
        <begin position="136"/>
        <end position="407"/>
    </location>
</feature>
<sequence length="417" mass="45740">MERKLYDAINRRSALLDEARDLLDKGDMEGYKAKMADATAMNEEIEAMQALAAEQGRFDARDKGMKELHDGLKAKKEEAAQTNALDAARSGNEYVRAFADALRNGVSVKTGRGVEAYHPLYNALTTGGGSPAGSDGGFLVPIEFDNMIHRRMKDFIRLSDYFNTETVSGLTGWRAVEKAKASEGLNLITETGTITPDDQPSFEKVSYSVKKYGDIIVVSSELMEDNTAGLMQYLSEWFAPKVVLTENALLLALLDGLTASNITAGSEVKDIKKALNKGLNTAYSRRAVLLCNQDSYNHLDELEDANKRGLLVPDPTAPDAYRFKGRPVAYADNDLLPSRTVTTTGATKGDYYPIYIGDFKSFGTLFRRKALEFASTNIGGSAWRTDTTEVRGIVRMDAQKMIAEAAVKREIFIAAAT</sequence>